<evidence type="ECO:0000256" key="5">
    <source>
        <dbReference type="ARBA" id="ARBA00022989"/>
    </source>
</evidence>
<evidence type="ECO:0000313" key="9">
    <source>
        <dbReference type="EMBL" id="SHL47336.1"/>
    </source>
</evidence>
<dbReference type="AlphaFoldDB" id="A0A1M7AXJ7"/>
<proteinExistence type="inferred from homology"/>
<evidence type="ECO:0000256" key="2">
    <source>
        <dbReference type="ARBA" id="ARBA00009298"/>
    </source>
</evidence>
<dbReference type="RefSeq" id="WP_083549678.1">
    <property type="nucleotide sequence ID" value="NZ_FRBL01000003.1"/>
</dbReference>
<dbReference type="InterPro" id="IPR003416">
    <property type="entry name" value="MgtC/SapB/SrpB/YhiD_fam"/>
</dbReference>
<comment type="subcellular location">
    <subcellularLocation>
        <location evidence="1">Cell membrane</location>
        <topology evidence="1">Multi-pass membrane protein</topology>
    </subcellularLocation>
</comment>
<sequence length="225" mass="25327">MNLSMEGIIETIKEDYVLKIALSLLMGAAIGLEREFKRKAAGMRTMTLICMSSAVFTILSVELGYPNSADRVASNILTGVGFIGAGVIFKGEFAIDGITTAASIWIAAAIGMAIGMSQYWLALFSLTGAMLVLIALEYLEMYIARINDKRVYCIQLNDQEFSHLDLEQVLDSMQLKYKRMMIVRKEHKTEVNYAIHGKREKMEALNTYLHQSHDIHEYQIQNNPF</sequence>
<dbReference type="EMBL" id="FRBL01000003">
    <property type="protein sequence ID" value="SHL47336.1"/>
    <property type="molecule type" value="Genomic_DNA"/>
</dbReference>
<dbReference type="GO" id="GO:0005886">
    <property type="term" value="C:plasma membrane"/>
    <property type="evidence" value="ECO:0007669"/>
    <property type="project" value="UniProtKB-SubCell"/>
</dbReference>
<feature type="transmembrane region" description="Helical" evidence="7">
    <location>
        <begin position="94"/>
        <end position="114"/>
    </location>
</feature>
<feature type="transmembrane region" description="Helical" evidence="7">
    <location>
        <begin position="120"/>
        <end position="139"/>
    </location>
</feature>
<comment type="similarity">
    <text evidence="2">Belongs to the MgtC/SapB family.</text>
</comment>
<organism evidence="9 10">
    <name type="scientific">Chitinophaga jiangningensis</name>
    <dbReference type="NCBI Taxonomy" id="1419482"/>
    <lineage>
        <taxon>Bacteria</taxon>
        <taxon>Pseudomonadati</taxon>
        <taxon>Bacteroidota</taxon>
        <taxon>Chitinophagia</taxon>
        <taxon>Chitinophagales</taxon>
        <taxon>Chitinophagaceae</taxon>
        <taxon>Chitinophaga</taxon>
    </lineage>
</organism>
<keyword evidence="5 7" id="KW-1133">Transmembrane helix</keyword>
<dbReference type="Proteomes" id="UP000184420">
    <property type="component" value="Unassembled WGS sequence"/>
</dbReference>
<feature type="transmembrane region" description="Helical" evidence="7">
    <location>
        <begin position="45"/>
        <end position="66"/>
    </location>
</feature>
<keyword evidence="10" id="KW-1185">Reference proteome</keyword>
<keyword evidence="4 7" id="KW-0812">Transmembrane</keyword>
<accession>A0A1M7AXJ7</accession>
<evidence type="ECO:0000259" key="8">
    <source>
        <dbReference type="Pfam" id="PF02308"/>
    </source>
</evidence>
<dbReference type="OrthoDB" id="9811198at2"/>
<feature type="transmembrane region" description="Helical" evidence="7">
    <location>
        <begin position="16"/>
        <end position="33"/>
    </location>
</feature>
<reference evidence="9 10" key="1">
    <citation type="submission" date="2016-11" db="EMBL/GenBank/DDBJ databases">
        <authorList>
            <person name="Jaros S."/>
            <person name="Januszkiewicz K."/>
            <person name="Wedrychowicz H."/>
        </authorList>
    </citation>
    <scope>NUCLEOTIDE SEQUENCE [LARGE SCALE GENOMIC DNA]</scope>
    <source>
        <strain evidence="9 10">DSM 27406</strain>
    </source>
</reference>
<evidence type="ECO:0000256" key="4">
    <source>
        <dbReference type="ARBA" id="ARBA00022692"/>
    </source>
</evidence>
<keyword evidence="3" id="KW-1003">Cell membrane</keyword>
<gene>
    <name evidence="9" type="ORF">SAMN05444266_103443</name>
</gene>
<evidence type="ECO:0000256" key="6">
    <source>
        <dbReference type="ARBA" id="ARBA00023136"/>
    </source>
</evidence>
<evidence type="ECO:0000256" key="7">
    <source>
        <dbReference type="SAM" id="Phobius"/>
    </source>
</evidence>
<feature type="transmembrane region" description="Helical" evidence="7">
    <location>
        <begin position="72"/>
        <end position="89"/>
    </location>
</feature>
<keyword evidence="6 7" id="KW-0472">Membrane</keyword>
<protein>
    <submittedName>
        <fullName evidence="9">Putative Mg2+ transporter-C (MgtC) family protein</fullName>
    </submittedName>
</protein>
<dbReference type="PRINTS" id="PR01837">
    <property type="entry name" value="MGTCSAPBPROT"/>
</dbReference>
<evidence type="ECO:0000313" key="10">
    <source>
        <dbReference type="Proteomes" id="UP000184420"/>
    </source>
</evidence>
<dbReference type="PANTHER" id="PTHR33778">
    <property type="entry name" value="PROTEIN MGTC"/>
    <property type="match status" value="1"/>
</dbReference>
<evidence type="ECO:0000256" key="1">
    <source>
        <dbReference type="ARBA" id="ARBA00004651"/>
    </source>
</evidence>
<name>A0A1M7AXJ7_9BACT</name>
<dbReference type="STRING" id="1419482.SAMN05444266_103443"/>
<dbReference type="Pfam" id="PF02308">
    <property type="entry name" value="MgtC"/>
    <property type="match status" value="1"/>
</dbReference>
<evidence type="ECO:0000256" key="3">
    <source>
        <dbReference type="ARBA" id="ARBA00022475"/>
    </source>
</evidence>
<dbReference type="InterPro" id="IPR049177">
    <property type="entry name" value="MgtC_SapB_SrpB_YhiD_N"/>
</dbReference>
<feature type="domain" description="MgtC/SapB/SrpB/YhiD N-terminal" evidence="8">
    <location>
        <begin position="21"/>
        <end position="140"/>
    </location>
</feature>
<dbReference type="PANTHER" id="PTHR33778:SF1">
    <property type="entry name" value="MAGNESIUM TRANSPORTER YHID-RELATED"/>
    <property type="match status" value="1"/>
</dbReference>